<feature type="transmembrane region" description="Helical" evidence="8">
    <location>
        <begin position="137"/>
        <end position="162"/>
    </location>
</feature>
<keyword evidence="6 8" id="KW-1133">Transmembrane helix</keyword>
<feature type="transmembrane region" description="Helical" evidence="8">
    <location>
        <begin position="308"/>
        <end position="330"/>
    </location>
</feature>
<dbReference type="SUPFAM" id="SSF103473">
    <property type="entry name" value="MFS general substrate transporter"/>
    <property type="match status" value="1"/>
</dbReference>
<dbReference type="CDD" id="cd17474">
    <property type="entry name" value="MFS_YfmO_like"/>
    <property type="match status" value="1"/>
</dbReference>
<protein>
    <submittedName>
        <fullName evidence="10">ACDE family multidrug resistance protein</fullName>
    </submittedName>
</protein>
<dbReference type="PRINTS" id="PR01035">
    <property type="entry name" value="TCRTETA"/>
</dbReference>
<accession>A0ABS2QQ31</accession>
<dbReference type="PANTHER" id="PTHR43124:SF3">
    <property type="entry name" value="CHLORAMPHENICOL EFFLUX PUMP RV0191"/>
    <property type="match status" value="1"/>
</dbReference>
<keyword evidence="3" id="KW-0813">Transport</keyword>
<evidence type="ECO:0000256" key="4">
    <source>
        <dbReference type="ARBA" id="ARBA00022475"/>
    </source>
</evidence>
<evidence type="ECO:0000313" key="10">
    <source>
        <dbReference type="EMBL" id="MBM7701510.1"/>
    </source>
</evidence>
<evidence type="ECO:0000259" key="9">
    <source>
        <dbReference type="PROSITE" id="PS50850"/>
    </source>
</evidence>
<evidence type="ECO:0000256" key="8">
    <source>
        <dbReference type="SAM" id="Phobius"/>
    </source>
</evidence>
<keyword evidence="5 8" id="KW-0812">Transmembrane</keyword>
<feature type="transmembrane region" description="Helical" evidence="8">
    <location>
        <begin position="7"/>
        <end position="28"/>
    </location>
</feature>
<dbReference type="Proteomes" id="UP000809829">
    <property type="component" value="Unassembled WGS sequence"/>
</dbReference>
<dbReference type="InterPro" id="IPR036259">
    <property type="entry name" value="MFS_trans_sf"/>
</dbReference>
<dbReference type="InterPro" id="IPR001958">
    <property type="entry name" value="Tet-R_TetA/multi-R_MdtG-like"/>
</dbReference>
<feature type="transmembrane region" description="Helical" evidence="8">
    <location>
        <begin position="249"/>
        <end position="271"/>
    </location>
</feature>
<feature type="transmembrane region" description="Helical" evidence="8">
    <location>
        <begin position="215"/>
        <end position="237"/>
    </location>
</feature>
<dbReference type="InterPro" id="IPR020846">
    <property type="entry name" value="MFS_dom"/>
</dbReference>
<dbReference type="Gene3D" id="1.20.1250.20">
    <property type="entry name" value="MFS general substrate transporter like domains"/>
    <property type="match status" value="1"/>
</dbReference>
<keyword evidence="11" id="KW-1185">Reference proteome</keyword>
<name>A0ABS2QQ31_9BACI</name>
<evidence type="ECO:0000313" key="11">
    <source>
        <dbReference type="Proteomes" id="UP000809829"/>
    </source>
</evidence>
<feature type="transmembrane region" description="Helical" evidence="8">
    <location>
        <begin position="40"/>
        <end position="60"/>
    </location>
</feature>
<comment type="caution">
    <text evidence="10">The sequence shown here is derived from an EMBL/GenBank/DDBJ whole genome shotgun (WGS) entry which is preliminary data.</text>
</comment>
<dbReference type="InterPro" id="IPR011701">
    <property type="entry name" value="MFS"/>
</dbReference>
<keyword evidence="7 8" id="KW-0472">Membrane</keyword>
<dbReference type="PANTHER" id="PTHR43124">
    <property type="entry name" value="PURINE EFFLUX PUMP PBUE"/>
    <property type="match status" value="1"/>
</dbReference>
<dbReference type="RefSeq" id="WP_205182870.1">
    <property type="nucleotide sequence ID" value="NZ_JAFBFC010000001.1"/>
</dbReference>
<sequence length="406" mass="45010">MKEKTIVITLGLLPFLMVLGNSMLIPILPTIQSALVLSNFQTGLVLSAFSIPAAILIPLIGIISDRYGRKRIIIISLVTMILGSICAAFSGFISSNQTAFHVLITGRVIQGVGAAGTTTLAMALTGDLFQNEQRSKVLGILEVYNGVGKVISPIIGATAAILNWYSAFFVYPVVAVIALIGLLLYVRESIEGKDTLSVPTYIKKVTGVWKREQDWLLPLFFVGGLGLFLLFGTLYYLSFLIEETYHIDGFFKGTAFLFPLGAMTITSYWTGKKIKNNHLHMNKLMILGFSLLLVMFLLLIFFHTLAFIMLFLTIAFAGLGFILPCANMLITSSVKDEERGFMVSLYGTVRFLGVALGPIVFAKWMKDEERMFTNSFFLLLFAGVWVGYKMNLFKVIRAFRSSETKR</sequence>
<dbReference type="PROSITE" id="PS00216">
    <property type="entry name" value="SUGAR_TRANSPORT_1"/>
    <property type="match status" value="1"/>
</dbReference>
<feature type="transmembrane region" description="Helical" evidence="8">
    <location>
        <begin position="371"/>
        <end position="388"/>
    </location>
</feature>
<evidence type="ECO:0000256" key="5">
    <source>
        <dbReference type="ARBA" id="ARBA00022692"/>
    </source>
</evidence>
<feature type="transmembrane region" description="Helical" evidence="8">
    <location>
        <begin position="342"/>
        <end position="365"/>
    </location>
</feature>
<comment type="subcellular location">
    <subcellularLocation>
        <location evidence="1">Cell membrane</location>
        <topology evidence="1">Multi-pass membrane protein</topology>
    </subcellularLocation>
</comment>
<evidence type="ECO:0000256" key="7">
    <source>
        <dbReference type="ARBA" id="ARBA00023136"/>
    </source>
</evidence>
<feature type="transmembrane region" description="Helical" evidence="8">
    <location>
        <begin position="168"/>
        <end position="186"/>
    </location>
</feature>
<proteinExistence type="inferred from homology"/>
<reference evidence="10 11" key="1">
    <citation type="submission" date="2021-01" db="EMBL/GenBank/DDBJ databases">
        <title>Genomic Encyclopedia of Type Strains, Phase IV (KMG-IV): sequencing the most valuable type-strain genomes for metagenomic binning, comparative biology and taxonomic classification.</title>
        <authorList>
            <person name="Goeker M."/>
        </authorList>
    </citation>
    <scope>NUCLEOTIDE SEQUENCE [LARGE SCALE GENOMIC DNA]</scope>
    <source>
        <strain evidence="10 11">DSM 104297</strain>
    </source>
</reference>
<feature type="transmembrane region" description="Helical" evidence="8">
    <location>
        <begin position="72"/>
        <end position="93"/>
    </location>
</feature>
<dbReference type="InterPro" id="IPR050189">
    <property type="entry name" value="MFS_Efflux_Transporters"/>
</dbReference>
<organism evidence="10 11">
    <name type="scientific">Priestia iocasae</name>
    <dbReference type="NCBI Taxonomy" id="2291674"/>
    <lineage>
        <taxon>Bacteria</taxon>
        <taxon>Bacillati</taxon>
        <taxon>Bacillota</taxon>
        <taxon>Bacilli</taxon>
        <taxon>Bacillales</taxon>
        <taxon>Bacillaceae</taxon>
        <taxon>Priestia</taxon>
    </lineage>
</organism>
<evidence type="ECO:0000256" key="2">
    <source>
        <dbReference type="ARBA" id="ARBA00007520"/>
    </source>
</evidence>
<evidence type="ECO:0000256" key="6">
    <source>
        <dbReference type="ARBA" id="ARBA00022989"/>
    </source>
</evidence>
<feature type="transmembrane region" description="Helical" evidence="8">
    <location>
        <begin position="99"/>
        <end position="125"/>
    </location>
</feature>
<comment type="similarity">
    <text evidence="2">Belongs to the major facilitator superfamily. TCR/Tet family.</text>
</comment>
<evidence type="ECO:0000256" key="1">
    <source>
        <dbReference type="ARBA" id="ARBA00004651"/>
    </source>
</evidence>
<dbReference type="Pfam" id="PF07690">
    <property type="entry name" value="MFS_1"/>
    <property type="match status" value="1"/>
</dbReference>
<evidence type="ECO:0000256" key="3">
    <source>
        <dbReference type="ARBA" id="ARBA00022448"/>
    </source>
</evidence>
<keyword evidence="4" id="KW-1003">Cell membrane</keyword>
<gene>
    <name evidence="10" type="ORF">JOC83_000336</name>
</gene>
<feature type="transmembrane region" description="Helical" evidence="8">
    <location>
        <begin position="283"/>
        <end position="302"/>
    </location>
</feature>
<feature type="domain" description="Major facilitator superfamily (MFS) profile" evidence="9">
    <location>
        <begin position="6"/>
        <end position="400"/>
    </location>
</feature>
<dbReference type="InterPro" id="IPR005829">
    <property type="entry name" value="Sugar_transporter_CS"/>
</dbReference>
<dbReference type="PROSITE" id="PS50850">
    <property type="entry name" value="MFS"/>
    <property type="match status" value="1"/>
</dbReference>
<dbReference type="EMBL" id="JAFBFC010000001">
    <property type="protein sequence ID" value="MBM7701510.1"/>
    <property type="molecule type" value="Genomic_DNA"/>
</dbReference>